<comment type="subcellular location">
    <subcellularLocation>
        <location evidence="1">Membrane</location>
        <topology evidence="1">Multi-pass membrane protein</topology>
    </subcellularLocation>
</comment>
<keyword evidence="7" id="KW-1185">Reference proteome</keyword>
<dbReference type="Pfam" id="PF13564">
    <property type="entry name" value="DoxX_2"/>
    <property type="match status" value="1"/>
</dbReference>
<sequence>MSETVVPAALTVPRVPSSPRRRVASAALTGARVALALFLGFSAVAKLVAHASAVESFERMGWGSAAMYAIGGLELAGALALLIPLLAGVAAVALVGLFAGASVVQLTLLDPPNAVMPALLIVLVVLIARDRRERTRELYALLRGRGRVPHAGQ</sequence>
<evidence type="ECO:0000256" key="5">
    <source>
        <dbReference type="SAM" id="Phobius"/>
    </source>
</evidence>
<keyword evidence="3 5" id="KW-1133">Transmembrane helix</keyword>
<organism evidence="6 7">
    <name type="scientific">Streptomyces atroolivaceus</name>
    <dbReference type="NCBI Taxonomy" id="66869"/>
    <lineage>
        <taxon>Bacteria</taxon>
        <taxon>Bacillati</taxon>
        <taxon>Actinomycetota</taxon>
        <taxon>Actinomycetes</taxon>
        <taxon>Kitasatosporales</taxon>
        <taxon>Streptomycetaceae</taxon>
        <taxon>Streptomyces</taxon>
    </lineage>
</organism>
<reference evidence="7" key="1">
    <citation type="journal article" date="2019" name="Int. J. Syst. Evol. Microbiol.">
        <title>The Global Catalogue of Microorganisms (GCM) 10K type strain sequencing project: providing services to taxonomists for standard genome sequencing and annotation.</title>
        <authorList>
            <consortium name="The Broad Institute Genomics Platform"/>
            <consortium name="The Broad Institute Genome Sequencing Center for Infectious Disease"/>
            <person name="Wu L."/>
            <person name="Ma J."/>
        </authorList>
    </citation>
    <scope>NUCLEOTIDE SEQUENCE [LARGE SCALE GENOMIC DNA]</scope>
    <source>
        <strain evidence="7">ICMP 257</strain>
    </source>
</reference>
<name>A0ABV9V2R5_STRAZ</name>
<feature type="transmembrane region" description="Helical" evidence="5">
    <location>
        <begin position="66"/>
        <end position="99"/>
    </location>
</feature>
<feature type="transmembrane region" description="Helical" evidence="5">
    <location>
        <begin position="111"/>
        <end position="128"/>
    </location>
</feature>
<evidence type="ECO:0000256" key="4">
    <source>
        <dbReference type="ARBA" id="ARBA00023136"/>
    </source>
</evidence>
<dbReference type="Proteomes" id="UP001595908">
    <property type="component" value="Unassembled WGS sequence"/>
</dbReference>
<evidence type="ECO:0000256" key="2">
    <source>
        <dbReference type="ARBA" id="ARBA00022692"/>
    </source>
</evidence>
<comment type="caution">
    <text evidence="6">The sequence shown here is derived from an EMBL/GenBank/DDBJ whole genome shotgun (WGS) entry which is preliminary data.</text>
</comment>
<evidence type="ECO:0000313" key="7">
    <source>
        <dbReference type="Proteomes" id="UP001595908"/>
    </source>
</evidence>
<proteinExistence type="predicted"/>
<evidence type="ECO:0000313" key="6">
    <source>
        <dbReference type="EMBL" id="MFC4978269.1"/>
    </source>
</evidence>
<feature type="transmembrane region" description="Helical" evidence="5">
    <location>
        <begin position="23"/>
        <end position="45"/>
    </location>
</feature>
<dbReference type="GeneID" id="31235409"/>
<evidence type="ECO:0000256" key="1">
    <source>
        <dbReference type="ARBA" id="ARBA00004141"/>
    </source>
</evidence>
<dbReference type="RefSeq" id="WP_033303164.1">
    <property type="nucleotide sequence ID" value="NZ_JBFAGR010000004.1"/>
</dbReference>
<accession>A0ABV9V2R5</accession>
<dbReference type="EMBL" id="JBHSJE010000002">
    <property type="protein sequence ID" value="MFC4978269.1"/>
    <property type="molecule type" value="Genomic_DNA"/>
</dbReference>
<keyword evidence="4 5" id="KW-0472">Membrane</keyword>
<evidence type="ECO:0000256" key="3">
    <source>
        <dbReference type="ARBA" id="ARBA00022989"/>
    </source>
</evidence>
<dbReference type="InterPro" id="IPR032808">
    <property type="entry name" value="DoxX"/>
</dbReference>
<keyword evidence="2 5" id="KW-0812">Transmembrane</keyword>
<protein>
    <submittedName>
        <fullName evidence="6">DoxX family protein</fullName>
    </submittedName>
</protein>
<gene>
    <name evidence="6" type="ORF">ACFPL4_07795</name>
</gene>